<organism evidence="1 2">
    <name type="scientific">Cajanus cajan</name>
    <name type="common">Pigeon pea</name>
    <name type="synonym">Cajanus indicus</name>
    <dbReference type="NCBI Taxonomy" id="3821"/>
    <lineage>
        <taxon>Eukaryota</taxon>
        <taxon>Viridiplantae</taxon>
        <taxon>Streptophyta</taxon>
        <taxon>Embryophyta</taxon>
        <taxon>Tracheophyta</taxon>
        <taxon>Spermatophyta</taxon>
        <taxon>Magnoliopsida</taxon>
        <taxon>eudicotyledons</taxon>
        <taxon>Gunneridae</taxon>
        <taxon>Pentapetalae</taxon>
        <taxon>rosids</taxon>
        <taxon>fabids</taxon>
        <taxon>Fabales</taxon>
        <taxon>Fabaceae</taxon>
        <taxon>Papilionoideae</taxon>
        <taxon>50 kb inversion clade</taxon>
        <taxon>NPAAA clade</taxon>
        <taxon>indigoferoid/millettioid clade</taxon>
        <taxon>Phaseoleae</taxon>
        <taxon>Cajanus</taxon>
    </lineage>
</organism>
<dbReference type="EMBL" id="KQ484208">
    <property type="protein sequence ID" value="KYP36498.1"/>
    <property type="molecule type" value="Genomic_DNA"/>
</dbReference>
<dbReference type="Gramene" id="C.cajan_43868.t">
    <property type="protein sequence ID" value="C.cajan_43868.t"/>
    <property type="gene ID" value="C.cajan_43868"/>
</dbReference>
<dbReference type="PANTHER" id="PTHR33116:SF78">
    <property type="entry name" value="OS12G0587133 PROTEIN"/>
    <property type="match status" value="1"/>
</dbReference>
<reference evidence="1" key="1">
    <citation type="journal article" date="2012" name="Nat. Biotechnol.">
        <title>Draft genome sequence of pigeonpea (Cajanus cajan), an orphan legume crop of resource-poor farmers.</title>
        <authorList>
            <person name="Varshney R.K."/>
            <person name="Chen W."/>
            <person name="Li Y."/>
            <person name="Bharti A.K."/>
            <person name="Saxena R.K."/>
            <person name="Schlueter J.A."/>
            <person name="Donoghue M.T."/>
            <person name="Azam S."/>
            <person name="Fan G."/>
            <person name="Whaley A.M."/>
            <person name="Farmer A.D."/>
            <person name="Sheridan J."/>
            <person name="Iwata A."/>
            <person name="Tuteja R."/>
            <person name="Penmetsa R.V."/>
            <person name="Wu W."/>
            <person name="Upadhyaya H.D."/>
            <person name="Yang S.P."/>
            <person name="Shah T."/>
            <person name="Saxena K.B."/>
            <person name="Michael T."/>
            <person name="McCombie W.R."/>
            <person name="Yang B."/>
            <person name="Zhang G."/>
            <person name="Yang H."/>
            <person name="Wang J."/>
            <person name="Spillane C."/>
            <person name="Cook D.R."/>
            <person name="May G.D."/>
            <person name="Xu X."/>
            <person name="Jackson S.A."/>
        </authorList>
    </citation>
    <scope>NUCLEOTIDE SEQUENCE [LARGE SCALE GENOMIC DNA]</scope>
</reference>
<accession>A0A151R1M3</accession>
<dbReference type="AlphaFoldDB" id="A0A151R1M3"/>
<protein>
    <submittedName>
        <fullName evidence="1">Ribonuclease H protein At1g65750 family</fullName>
    </submittedName>
</protein>
<sequence>MLREKSRIRWLSDGDVNTKYLWLITKKHMTLFAGLQYILQRLGFYSKWRRTISMVGRIYLINSVLFALPLGEEGQKKVPWMRWKKVCFPKLHGGLGVKNIEMINLSLLGKWKWYLFHQRDSIWGKIIDSKYGG</sequence>
<dbReference type="PANTHER" id="PTHR33116">
    <property type="entry name" value="REVERSE TRANSCRIPTASE ZINC-BINDING DOMAIN-CONTAINING PROTEIN-RELATED-RELATED"/>
    <property type="match status" value="1"/>
</dbReference>
<dbReference type="Proteomes" id="UP000075243">
    <property type="component" value="Unassembled WGS sequence"/>
</dbReference>
<name>A0A151R1M3_CAJCA</name>
<keyword evidence="2" id="KW-1185">Reference proteome</keyword>
<proteinExistence type="predicted"/>
<evidence type="ECO:0000313" key="1">
    <source>
        <dbReference type="EMBL" id="KYP36498.1"/>
    </source>
</evidence>
<evidence type="ECO:0000313" key="2">
    <source>
        <dbReference type="Proteomes" id="UP000075243"/>
    </source>
</evidence>
<gene>
    <name evidence="1" type="ORF">KK1_042378</name>
</gene>